<proteinExistence type="inferred from homology"/>
<dbReference type="AlphaFoldDB" id="A0A848G940"/>
<dbReference type="SUPFAM" id="SSF53822">
    <property type="entry name" value="Periplasmic binding protein-like I"/>
    <property type="match status" value="1"/>
</dbReference>
<feature type="signal peptide" evidence="3">
    <location>
        <begin position="1"/>
        <end position="24"/>
    </location>
</feature>
<dbReference type="InterPro" id="IPR028081">
    <property type="entry name" value="Leu-bd"/>
</dbReference>
<feature type="chain" id="PRO_5032365460" evidence="3">
    <location>
        <begin position="25"/>
        <end position="404"/>
    </location>
</feature>
<name>A0A848G940_9RHOO</name>
<dbReference type="PANTHER" id="PTHR30483:SF6">
    <property type="entry name" value="PERIPLASMIC BINDING PROTEIN OF ABC TRANSPORTER FOR NATURAL AMINO ACIDS"/>
    <property type="match status" value="1"/>
</dbReference>
<comment type="similarity">
    <text evidence="1">Belongs to the leucine-binding protein family.</text>
</comment>
<dbReference type="Gene3D" id="3.40.50.2300">
    <property type="match status" value="2"/>
</dbReference>
<comment type="caution">
    <text evidence="5">The sequence shown here is derived from an EMBL/GenBank/DDBJ whole genome shotgun (WGS) entry which is preliminary data.</text>
</comment>
<reference evidence="5 6" key="1">
    <citation type="submission" date="2020-04" db="EMBL/GenBank/DDBJ databases">
        <title>Zoogloea sp. G-4-1-14 isolated from soil.</title>
        <authorList>
            <person name="Dahal R.H."/>
        </authorList>
    </citation>
    <scope>NUCLEOTIDE SEQUENCE [LARGE SCALE GENOMIC DNA]</scope>
    <source>
        <strain evidence="5 6">G-4-1-14</strain>
    </source>
</reference>
<gene>
    <name evidence="5" type="ORF">HHL15_23415</name>
</gene>
<accession>A0A848G940</accession>
<dbReference type="CDD" id="cd06327">
    <property type="entry name" value="PBP1_SBP-like"/>
    <property type="match status" value="1"/>
</dbReference>
<dbReference type="PANTHER" id="PTHR30483">
    <property type="entry name" value="LEUCINE-SPECIFIC-BINDING PROTEIN"/>
    <property type="match status" value="1"/>
</dbReference>
<organism evidence="5 6">
    <name type="scientific">Zoogloea dura</name>
    <dbReference type="NCBI Taxonomy" id="2728840"/>
    <lineage>
        <taxon>Bacteria</taxon>
        <taxon>Pseudomonadati</taxon>
        <taxon>Pseudomonadota</taxon>
        <taxon>Betaproteobacteria</taxon>
        <taxon>Rhodocyclales</taxon>
        <taxon>Zoogloeaceae</taxon>
        <taxon>Zoogloea</taxon>
    </lineage>
</organism>
<dbReference type="Pfam" id="PF13458">
    <property type="entry name" value="Peripla_BP_6"/>
    <property type="match status" value="1"/>
</dbReference>
<dbReference type="RefSeq" id="WP_169148228.1">
    <property type="nucleotide sequence ID" value="NZ_JABBGA010000033.1"/>
</dbReference>
<dbReference type="InterPro" id="IPR051010">
    <property type="entry name" value="BCAA_transport"/>
</dbReference>
<evidence type="ECO:0000313" key="5">
    <source>
        <dbReference type="EMBL" id="NML28707.1"/>
    </source>
</evidence>
<keyword evidence="2 3" id="KW-0732">Signal</keyword>
<feature type="domain" description="Leucine-binding protein" evidence="4">
    <location>
        <begin position="31"/>
        <end position="367"/>
    </location>
</feature>
<dbReference type="EMBL" id="JABBGA010000033">
    <property type="protein sequence ID" value="NML28707.1"/>
    <property type="molecule type" value="Genomic_DNA"/>
</dbReference>
<keyword evidence="6" id="KW-1185">Reference proteome</keyword>
<sequence length="404" mass="43756">MTIKKAVSIACTAALATLSAGAHAQISGGVVKIGVLTDLSGTYSDLAGSGAVLATKMAIDDFIAKEKPDFKIEMVSADHQNKADIASNKAREWFEREGVDTATELVTTSVALAVMKIAKEKDRIALMSGPASTPITNEQCNDVTVHYTYDTYALANGTAKAVTKQGGKNWFFLTADYAFGQALEKDASAVVTANGGKVLGSVRHPFPGSDFSSFLLKAQASGAQVIGLANAGADTTNAIKQAAEFGITPTQALAGLLMFITDIHSLGLKTTQGMYLTEGFYWDLNEETRAWSKRFFGVQKKMPTMVQAGQYSSVYHYLKAVKAAGSDDTKKVMTQMKKMPINDFFAKNGQIREDGRMVHDMYLMQVKKPAESKYPWDYYNVRQVIPAAEAFQPLSQSRCPLVKK</sequence>
<dbReference type="InterPro" id="IPR028082">
    <property type="entry name" value="Peripla_BP_I"/>
</dbReference>
<dbReference type="Proteomes" id="UP000580043">
    <property type="component" value="Unassembled WGS sequence"/>
</dbReference>
<evidence type="ECO:0000256" key="1">
    <source>
        <dbReference type="ARBA" id="ARBA00010062"/>
    </source>
</evidence>
<evidence type="ECO:0000313" key="6">
    <source>
        <dbReference type="Proteomes" id="UP000580043"/>
    </source>
</evidence>
<evidence type="ECO:0000259" key="4">
    <source>
        <dbReference type="Pfam" id="PF13458"/>
    </source>
</evidence>
<protein>
    <submittedName>
        <fullName evidence="5">ABC transporter substrate-binding protein</fullName>
    </submittedName>
</protein>
<evidence type="ECO:0000256" key="2">
    <source>
        <dbReference type="ARBA" id="ARBA00022729"/>
    </source>
</evidence>
<evidence type="ECO:0000256" key="3">
    <source>
        <dbReference type="SAM" id="SignalP"/>
    </source>
</evidence>